<evidence type="ECO:0000256" key="6">
    <source>
        <dbReference type="ARBA" id="ARBA00022989"/>
    </source>
</evidence>
<dbReference type="GO" id="GO:0005886">
    <property type="term" value="C:plasma membrane"/>
    <property type="evidence" value="ECO:0007669"/>
    <property type="project" value="UniProtKB-SubCell"/>
</dbReference>
<feature type="domain" description="Glycosyltransferase RgtA/B/C/D-like" evidence="10">
    <location>
        <begin position="74"/>
        <end position="219"/>
    </location>
</feature>
<evidence type="ECO:0000256" key="7">
    <source>
        <dbReference type="ARBA" id="ARBA00023136"/>
    </source>
</evidence>
<keyword evidence="12" id="KW-1185">Reference proteome</keyword>
<feature type="transmembrane region" description="Helical" evidence="9">
    <location>
        <begin position="12"/>
        <end position="33"/>
    </location>
</feature>
<dbReference type="InterPro" id="IPR050297">
    <property type="entry name" value="LipidA_mod_glycosyltrf_83"/>
</dbReference>
<keyword evidence="5 9" id="KW-0812">Transmembrane</keyword>
<dbReference type="PANTHER" id="PTHR33908">
    <property type="entry name" value="MANNOSYLTRANSFERASE YKCB-RELATED"/>
    <property type="match status" value="1"/>
</dbReference>
<keyword evidence="7 9" id="KW-0472">Membrane</keyword>
<feature type="transmembrane region" description="Helical" evidence="9">
    <location>
        <begin position="300"/>
        <end position="319"/>
    </location>
</feature>
<evidence type="ECO:0000256" key="8">
    <source>
        <dbReference type="SAM" id="MobiDB-lite"/>
    </source>
</evidence>
<dbReference type="EMBL" id="BOOO01000015">
    <property type="protein sequence ID" value="GII29518.1"/>
    <property type="molecule type" value="Genomic_DNA"/>
</dbReference>
<keyword evidence="2" id="KW-1003">Cell membrane</keyword>
<feature type="transmembrane region" description="Helical" evidence="9">
    <location>
        <begin position="166"/>
        <end position="190"/>
    </location>
</feature>
<evidence type="ECO:0000256" key="3">
    <source>
        <dbReference type="ARBA" id="ARBA00022676"/>
    </source>
</evidence>
<keyword evidence="3 11" id="KW-0328">Glycosyltransferase</keyword>
<feature type="transmembrane region" description="Helical" evidence="9">
    <location>
        <begin position="230"/>
        <end position="250"/>
    </location>
</feature>
<dbReference type="AlphaFoldDB" id="A0A8J3TN79"/>
<comment type="caution">
    <text evidence="11">The sequence shown here is derived from an EMBL/GenBank/DDBJ whole genome shotgun (WGS) entry which is preliminary data.</text>
</comment>
<organism evidence="11 12">
    <name type="scientific">Planotetraspora mira</name>
    <dbReference type="NCBI Taxonomy" id="58121"/>
    <lineage>
        <taxon>Bacteria</taxon>
        <taxon>Bacillati</taxon>
        <taxon>Actinomycetota</taxon>
        <taxon>Actinomycetes</taxon>
        <taxon>Streptosporangiales</taxon>
        <taxon>Streptosporangiaceae</taxon>
        <taxon>Planotetraspora</taxon>
    </lineage>
</organism>
<evidence type="ECO:0000259" key="10">
    <source>
        <dbReference type="Pfam" id="PF13231"/>
    </source>
</evidence>
<evidence type="ECO:0000256" key="9">
    <source>
        <dbReference type="SAM" id="Phobius"/>
    </source>
</evidence>
<feature type="transmembrane region" description="Helical" evidence="9">
    <location>
        <begin position="325"/>
        <end position="346"/>
    </location>
</feature>
<feature type="compositionally biased region" description="Low complexity" evidence="8">
    <location>
        <begin position="496"/>
        <end position="511"/>
    </location>
</feature>
<dbReference type="GO" id="GO:0016763">
    <property type="term" value="F:pentosyltransferase activity"/>
    <property type="evidence" value="ECO:0007669"/>
    <property type="project" value="TreeGrafter"/>
</dbReference>
<keyword evidence="6 9" id="KW-1133">Transmembrane helix</keyword>
<dbReference type="Pfam" id="PF13231">
    <property type="entry name" value="PMT_2"/>
    <property type="match status" value="1"/>
</dbReference>
<feature type="transmembrane region" description="Helical" evidence="9">
    <location>
        <begin position="72"/>
        <end position="105"/>
    </location>
</feature>
<accession>A0A8J3TN79</accession>
<sequence length="517" mass="54308">MNLVLPRMARLSIPRTAACVAVPAVLALVAGLWDLGGPPVWRDEAATVSAVTRTPAQLAHLLSGVDAVHGLYYAVMHVVAVVFGTGEVALRLPSVLAGVLAAAGVGALGRALGDPRAGLYGGALMAMTPVFSRYVQEARPYPMTMAATVGVTLLLLRAVRESSRRAFLLYGTALAVLAFLNLFAVLVVGAHGVYVVWSRGPLGRWAAAAFLALAAAAPLAWIASGQSDQIGWISAPDAGDAGMLVVQLFGDLGASTPAWVGVAPLAWGLTIFGLTRRIRRTRRARHGVETRAPSTELTRLALPWLLIPPLVLFAASWAAHPVYVFRYVFSSVPAAALLAGAGLAALPWKSAVALLCVAFGLSLPGQIATRGADGRQDDPEPVAAVLASTARQGDGVMFVPGKVRKYELVYPDVFARLDDVALSRSPRRDGTFAGRHVGRRALADRLTGIPTVWVVGHTGKTRNWQIDVLNGSYTPTGRWASRGFFVVRYERPPGVPSSAPAAVRPQAQASSKGAGIG</sequence>
<dbReference type="RefSeq" id="WP_203953501.1">
    <property type="nucleotide sequence ID" value="NZ_BOOO01000015.1"/>
</dbReference>
<name>A0A8J3TN79_9ACTN</name>
<keyword evidence="4" id="KW-0808">Transferase</keyword>
<evidence type="ECO:0000256" key="1">
    <source>
        <dbReference type="ARBA" id="ARBA00004651"/>
    </source>
</evidence>
<feature type="transmembrane region" description="Helical" evidence="9">
    <location>
        <begin position="141"/>
        <end position="159"/>
    </location>
</feature>
<feature type="region of interest" description="Disordered" evidence="8">
    <location>
        <begin position="495"/>
        <end position="517"/>
    </location>
</feature>
<reference evidence="11 12" key="1">
    <citation type="submission" date="2021-01" db="EMBL/GenBank/DDBJ databases">
        <title>Whole genome shotgun sequence of Planotetraspora mira NBRC 15435.</title>
        <authorList>
            <person name="Komaki H."/>
            <person name="Tamura T."/>
        </authorList>
    </citation>
    <scope>NUCLEOTIDE SEQUENCE [LARGE SCALE GENOMIC DNA]</scope>
    <source>
        <strain evidence="11 12">NBRC 15435</strain>
    </source>
</reference>
<evidence type="ECO:0000256" key="4">
    <source>
        <dbReference type="ARBA" id="ARBA00022679"/>
    </source>
</evidence>
<dbReference type="Proteomes" id="UP000650628">
    <property type="component" value="Unassembled WGS sequence"/>
</dbReference>
<feature type="transmembrane region" description="Helical" evidence="9">
    <location>
        <begin position="202"/>
        <end position="223"/>
    </location>
</feature>
<dbReference type="GO" id="GO:0009103">
    <property type="term" value="P:lipopolysaccharide biosynthetic process"/>
    <property type="evidence" value="ECO:0007669"/>
    <property type="project" value="UniProtKB-ARBA"/>
</dbReference>
<dbReference type="GO" id="GO:0010041">
    <property type="term" value="P:response to iron(III) ion"/>
    <property type="evidence" value="ECO:0007669"/>
    <property type="project" value="TreeGrafter"/>
</dbReference>
<gene>
    <name evidence="11" type="ORF">Pmi06nite_29600</name>
</gene>
<dbReference type="PANTHER" id="PTHR33908:SF3">
    <property type="entry name" value="UNDECAPRENYL PHOSPHATE-ALPHA-4-AMINO-4-DEOXY-L-ARABINOSE ARABINOSYL TRANSFERASE"/>
    <property type="match status" value="1"/>
</dbReference>
<evidence type="ECO:0000256" key="5">
    <source>
        <dbReference type="ARBA" id="ARBA00022692"/>
    </source>
</evidence>
<evidence type="ECO:0000313" key="12">
    <source>
        <dbReference type="Proteomes" id="UP000650628"/>
    </source>
</evidence>
<protein>
    <submittedName>
        <fullName evidence="11">Mannosyltransferase</fullName>
    </submittedName>
</protein>
<evidence type="ECO:0000313" key="11">
    <source>
        <dbReference type="EMBL" id="GII29518.1"/>
    </source>
</evidence>
<evidence type="ECO:0000256" key="2">
    <source>
        <dbReference type="ARBA" id="ARBA00022475"/>
    </source>
</evidence>
<dbReference type="InterPro" id="IPR038731">
    <property type="entry name" value="RgtA/B/C-like"/>
</dbReference>
<proteinExistence type="predicted"/>
<comment type="subcellular location">
    <subcellularLocation>
        <location evidence="1">Cell membrane</location>
        <topology evidence="1">Multi-pass membrane protein</topology>
    </subcellularLocation>
</comment>
<feature type="transmembrane region" description="Helical" evidence="9">
    <location>
        <begin position="256"/>
        <end position="275"/>
    </location>
</feature>